<dbReference type="EMBL" id="BK032800">
    <property type="protein sequence ID" value="DAF60959.1"/>
    <property type="molecule type" value="Genomic_DNA"/>
</dbReference>
<dbReference type="InterPro" id="IPR015927">
    <property type="entry name" value="Peptidase_S24_S26A/B/C"/>
</dbReference>
<reference evidence="5" key="1">
    <citation type="journal article" date="2021" name="Proc. Natl. Acad. Sci. U.S.A.">
        <title>A Catalog of Tens of Thousands of Viruses from Human Metagenomes Reveals Hidden Associations with Chronic Diseases.</title>
        <authorList>
            <person name="Tisza M.J."/>
            <person name="Buck C.B."/>
        </authorList>
    </citation>
    <scope>NUCLEOTIDE SEQUENCE</scope>
    <source>
        <strain evidence="5">CtlMy11</strain>
    </source>
</reference>
<dbReference type="Gene3D" id="1.10.260.40">
    <property type="entry name" value="lambda repressor-like DNA-binding domains"/>
    <property type="match status" value="1"/>
</dbReference>
<dbReference type="CDD" id="cd06529">
    <property type="entry name" value="S24_LexA-like"/>
    <property type="match status" value="1"/>
</dbReference>
<dbReference type="InterPro" id="IPR039418">
    <property type="entry name" value="LexA-like"/>
</dbReference>
<dbReference type="PANTHER" id="PTHR40661:SF3">
    <property type="entry name" value="FELS-1 PROPHAGE TRANSCRIPTIONAL REGULATOR"/>
    <property type="match status" value="1"/>
</dbReference>
<evidence type="ECO:0000313" key="5">
    <source>
        <dbReference type="EMBL" id="DAF60959.1"/>
    </source>
</evidence>
<dbReference type="PROSITE" id="PS50943">
    <property type="entry name" value="HTH_CROC1"/>
    <property type="match status" value="1"/>
</dbReference>
<evidence type="ECO:0000256" key="1">
    <source>
        <dbReference type="ARBA" id="ARBA00023015"/>
    </source>
</evidence>
<dbReference type="InterPro" id="IPR010982">
    <property type="entry name" value="Lambda_DNA-bd_dom_sf"/>
</dbReference>
<evidence type="ECO:0000256" key="3">
    <source>
        <dbReference type="ARBA" id="ARBA00023163"/>
    </source>
</evidence>
<dbReference type="CDD" id="cd00093">
    <property type="entry name" value="HTH_XRE"/>
    <property type="match status" value="1"/>
</dbReference>
<keyword evidence="2" id="KW-0238">DNA-binding</keyword>
<dbReference type="PANTHER" id="PTHR40661">
    <property type="match status" value="1"/>
</dbReference>
<name>A0A8S5TD96_9CAUD</name>
<dbReference type="Gene3D" id="2.10.109.10">
    <property type="entry name" value="Umud Fragment, subunit A"/>
    <property type="match status" value="1"/>
</dbReference>
<feature type="domain" description="HTH cro/C1-type" evidence="4">
    <location>
        <begin position="28"/>
        <end position="83"/>
    </location>
</feature>
<keyword evidence="1" id="KW-0805">Transcription regulation</keyword>
<evidence type="ECO:0000256" key="2">
    <source>
        <dbReference type="ARBA" id="ARBA00023125"/>
    </source>
</evidence>
<dbReference type="GO" id="GO:0003677">
    <property type="term" value="F:DNA binding"/>
    <property type="evidence" value="ECO:0007669"/>
    <property type="project" value="UniProtKB-KW"/>
</dbReference>
<dbReference type="SMART" id="SM00530">
    <property type="entry name" value="HTH_XRE"/>
    <property type="match status" value="1"/>
</dbReference>
<proteinExistence type="predicted"/>
<keyword evidence="3" id="KW-0804">Transcription</keyword>
<evidence type="ECO:0000259" key="4">
    <source>
        <dbReference type="PROSITE" id="PS50943"/>
    </source>
</evidence>
<dbReference type="SUPFAM" id="SSF47413">
    <property type="entry name" value="lambda repressor-like DNA-binding domains"/>
    <property type="match status" value="1"/>
</dbReference>
<dbReference type="InterPro" id="IPR001387">
    <property type="entry name" value="Cro/C1-type_HTH"/>
</dbReference>
<dbReference type="InterPro" id="IPR036286">
    <property type="entry name" value="LexA/Signal_pep-like_sf"/>
</dbReference>
<organism evidence="5">
    <name type="scientific">Podoviridae sp. ctlMy11</name>
    <dbReference type="NCBI Taxonomy" id="2827746"/>
    <lineage>
        <taxon>Viruses</taxon>
        <taxon>Duplodnaviria</taxon>
        <taxon>Heunggongvirae</taxon>
        <taxon>Uroviricota</taxon>
        <taxon>Caudoviricetes</taxon>
    </lineage>
</organism>
<protein>
    <submittedName>
        <fullName evidence="5">Repressor protein CI</fullName>
    </submittedName>
</protein>
<sequence>MHTTLRLLKYSHWNFYRDRAMSTFAQNLRALMKKSGVSQNELARSAGLTQSAINKILTGKTKQPGIDTTEAIARVLNVSVAQLIYTPDLPKDADPVAGFRRVPLISWVQAGLPTPVSSLDDLDKWYICPVSISNEGFALKVRGESMEPMFYEGDIVFIDPEVPAESGRIVAAVDDGAPDPEATLKKLVKDGPDYYLKALNPDWPGHKFQPFTQSMRIAGVAVGKYVEL</sequence>
<dbReference type="Pfam" id="PF00717">
    <property type="entry name" value="Peptidase_S24"/>
    <property type="match status" value="1"/>
</dbReference>
<accession>A0A8S5TD96</accession>
<dbReference type="SUPFAM" id="SSF51306">
    <property type="entry name" value="LexA/Signal peptidase"/>
    <property type="match status" value="1"/>
</dbReference>
<dbReference type="Pfam" id="PF01381">
    <property type="entry name" value="HTH_3"/>
    <property type="match status" value="1"/>
</dbReference>